<comment type="caution">
    <text evidence="1">The sequence shown here is derived from an EMBL/GenBank/DDBJ whole genome shotgun (WGS) entry which is preliminary data.</text>
</comment>
<keyword evidence="2" id="KW-1185">Reference proteome</keyword>
<evidence type="ECO:0000313" key="2">
    <source>
        <dbReference type="Proteomes" id="UP000634136"/>
    </source>
</evidence>
<gene>
    <name evidence="1" type="ORF">G2W53_031289</name>
</gene>
<evidence type="ECO:0000313" key="1">
    <source>
        <dbReference type="EMBL" id="KAF7817320.1"/>
    </source>
</evidence>
<accession>A0A834T912</accession>
<dbReference type="Proteomes" id="UP000634136">
    <property type="component" value="Unassembled WGS sequence"/>
</dbReference>
<protein>
    <submittedName>
        <fullName evidence="1">Uncharacterized protein</fullName>
    </submittedName>
</protein>
<sequence>MANKMVQTPDASNSYLSPQTIDACFVDLLGFDEHPNS</sequence>
<organism evidence="1 2">
    <name type="scientific">Senna tora</name>
    <dbReference type="NCBI Taxonomy" id="362788"/>
    <lineage>
        <taxon>Eukaryota</taxon>
        <taxon>Viridiplantae</taxon>
        <taxon>Streptophyta</taxon>
        <taxon>Embryophyta</taxon>
        <taxon>Tracheophyta</taxon>
        <taxon>Spermatophyta</taxon>
        <taxon>Magnoliopsida</taxon>
        <taxon>eudicotyledons</taxon>
        <taxon>Gunneridae</taxon>
        <taxon>Pentapetalae</taxon>
        <taxon>rosids</taxon>
        <taxon>fabids</taxon>
        <taxon>Fabales</taxon>
        <taxon>Fabaceae</taxon>
        <taxon>Caesalpinioideae</taxon>
        <taxon>Cassia clade</taxon>
        <taxon>Senna</taxon>
    </lineage>
</organism>
<dbReference type="EMBL" id="JAAIUW010000009">
    <property type="protein sequence ID" value="KAF7817320.1"/>
    <property type="molecule type" value="Genomic_DNA"/>
</dbReference>
<proteinExistence type="predicted"/>
<reference evidence="1" key="1">
    <citation type="submission" date="2020-09" db="EMBL/GenBank/DDBJ databases">
        <title>Genome-Enabled Discovery of Anthraquinone Biosynthesis in Senna tora.</title>
        <authorList>
            <person name="Kang S.-H."/>
            <person name="Pandey R.P."/>
            <person name="Lee C.-M."/>
            <person name="Sim J.-S."/>
            <person name="Jeong J.-T."/>
            <person name="Choi B.-S."/>
            <person name="Jung M."/>
            <person name="Ginzburg D."/>
            <person name="Zhao K."/>
            <person name="Won S.Y."/>
            <person name="Oh T.-J."/>
            <person name="Yu Y."/>
            <person name="Kim N.-H."/>
            <person name="Lee O.R."/>
            <person name="Lee T.-H."/>
            <person name="Bashyal P."/>
            <person name="Kim T.-S."/>
            <person name="Lee W.-H."/>
            <person name="Kawkins C."/>
            <person name="Kim C.-K."/>
            <person name="Kim J.S."/>
            <person name="Ahn B.O."/>
            <person name="Rhee S.Y."/>
            <person name="Sohng J.K."/>
        </authorList>
    </citation>
    <scope>NUCLEOTIDE SEQUENCE</scope>
    <source>
        <tissue evidence="1">Leaf</tissue>
    </source>
</reference>
<name>A0A834T912_9FABA</name>
<dbReference type="AlphaFoldDB" id="A0A834T912"/>